<evidence type="ECO:0000313" key="1">
    <source>
        <dbReference type="EMBL" id="RZC48334.1"/>
    </source>
</evidence>
<keyword evidence="2" id="KW-1185">Reference proteome</keyword>
<protein>
    <submittedName>
        <fullName evidence="1">Uncharacterized protein</fullName>
    </submittedName>
</protein>
<dbReference type="PANTHER" id="PTHR46935">
    <property type="entry name" value="OS01G0674700 PROTEIN"/>
    <property type="match status" value="1"/>
</dbReference>
<proteinExistence type="predicted"/>
<evidence type="ECO:0000313" key="2">
    <source>
        <dbReference type="Proteomes" id="UP000316621"/>
    </source>
</evidence>
<dbReference type="STRING" id="3469.A0A4Y7IHH4"/>
<organism evidence="1 2">
    <name type="scientific">Papaver somniferum</name>
    <name type="common">Opium poppy</name>
    <dbReference type="NCBI Taxonomy" id="3469"/>
    <lineage>
        <taxon>Eukaryota</taxon>
        <taxon>Viridiplantae</taxon>
        <taxon>Streptophyta</taxon>
        <taxon>Embryophyta</taxon>
        <taxon>Tracheophyta</taxon>
        <taxon>Spermatophyta</taxon>
        <taxon>Magnoliopsida</taxon>
        <taxon>Ranunculales</taxon>
        <taxon>Papaveraceae</taxon>
        <taxon>Papaveroideae</taxon>
        <taxon>Papaver</taxon>
    </lineage>
</organism>
<dbReference type="AlphaFoldDB" id="A0A4Y7IHH4"/>
<dbReference type="Gramene" id="RZC48334">
    <property type="protein sequence ID" value="RZC48334"/>
    <property type="gene ID" value="C5167_041294"/>
</dbReference>
<dbReference type="PANTHER" id="PTHR46935:SF1">
    <property type="entry name" value="OS01G0674700 PROTEIN"/>
    <property type="match status" value="1"/>
</dbReference>
<accession>A0A4Y7IHH4</accession>
<gene>
    <name evidence="1" type="ORF">C5167_041294</name>
</gene>
<dbReference type="Proteomes" id="UP000316621">
    <property type="component" value="Chromosome 1"/>
</dbReference>
<sequence length="159" mass="18288">MSSSLQLCLLKLEEKVRSSVYQQMLHHDCHFNTKRHIKKLLEACRAGKHLIQANRVPPTPIIKERFCMKLEQNDISGAIYCITSTSRQTTDELYAFSEKFFLYLFQNNSSRFQKDTLIGLIHELNNIIAGSDRSNPILSCKEFIMDRAPEADPVPNEAN</sequence>
<dbReference type="InterPro" id="IPR044645">
    <property type="entry name" value="DG1/EMB2279-like"/>
</dbReference>
<dbReference type="EMBL" id="CM010715">
    <property type="protein sequence ID" value="RZC48334.1"/>
    <property type="molecule type" value="Genomic_DNA"/>
</dbReference>
<name>A0A4Y7IHH4_PAPSO</name>
<dbReference type="GO" id="GO:0009507">
    <property type="term" value="C:chloroplast"/>
    <property type="evidence" value="ECO:0007669"/>
    <property type="project" value="TreeGrafter"/>
</dbReference>
<dbReference type="GO" id="GO:0009658">
    <property type="term" value="P:chloroplast organization"/>
    <property type="evidence" value="ECO:0007669"/>
    <property type="project" value="InterPro"/>
</dbReference>
<reference evidence="1 2" key="1">
    <citation type="journal article" date="2018" name="Science">
        <title>The opium poppy genome and morphinan production.</title>
        <authorList>
            <person name="Guo L."/>
            <person name="Winzer T."/>
            <person name="Yang X."/>
            <person name="Li Y."/>
            <person name="Ning Z."/>
            <person name="He Z."/>
            <person name="Teodor R."/>
            <person name="Lu Y."/>
            <person name="Bowser T.A."/>
            <person name="Graham I.A."/>
            <person name="Ye K."/>
        </authorList>
    </citation>
    <scope>NUCLEOTIDE SEQUENCE [LARGE SCALE GENOMIC DNA]</scope>
    <source>
        <strain evidence="2">cv. HN1</strain>
        <tissue evidence="1">Leaves</tissue>
    </source>
</reference>